<comment type="caution">
    <text evidence="11">The sequence shown here is derived from an EMBL/GenBank/DDBJ whole genome shotgun (WGS) entry which is preliminary data.</text>
</comment>
<name>A0ABT3ZG76_9HYPH</name>
<evidence type="ECO:0000256" key="6">
    <source>
        <dbReference type="ARBA" id="ARBA00022982"/>
    </source>
</evidence>
<keyword evidence="2" id="KW-0813">Transport</keyword>
<evidence type="ECO:0000256" key="1">
    <source>
        <dbReference type="ARBA" id="ARBA00001926"/>
    </source>
</evidence>
<organism evidence="11 12">
    <name type="scientific">Hoeflea algicola</name>
    <dbReference type="NCBI Taxonomy" id="2983763"/>
    <lineage>
        <taxon>Bacteria</taxon>
        <taxon>Pseudomonadati</taxon>
        <taxon>Pseudomonadota</taxon>
        <taxon>Alphaproteobacteria</taxon>
        <taxon>Hyphomicrobiales</taxon>
        <taxon>Rhizobiaceae</taxon>
        <taxon>Hoeflea</taxon>
    </lineage>
</organism>
<keyword evidence="9" id="KW-1133">Transmembrane helix</keyword>
<dbReference type="Proteomes" id="UP001073227">
    <property type="component" value="Unassembled WGS sequence"/>
</dbReference>
<keyword evidence="12" id="KW-1185">Reference proteome</keyword>
<keyword evidence="3 8" id="KW-0349">Heme</keyword>
<dbReference type="PRINTS" id="PR00605">
    <property type="entry name" value="CYTCHROMECIC"/>
</dbReference>
<keyword evidence="5 8" id="KW-0479">Metal-binding</keyword>
<comment type="cofactor">
    <cofactor evidence="1">
        <name>heme c</name>
        <dbReference type="ChEBI" id="CHEBI:61717"/>
    </cofactor>
</comment>
<proteinExistence type="predicted"/>
<dbReference type="PANTHER" id="PTHR35008:SF4">
    <property type="entry name" value="BLL4482 PROTEIN"/>
    <property type="match status" value="1"/>
</dbReference>
<dbReference type="Gene3D" id="1.10.760.10">
    <property type="entry name" value="Cytochrome c-like domain"/>
    <property type="match status" value="1"/>
</dbReference>
<keyword evidence="6" id="KW-0249">Electron transport</keyword>
<keyword evidence="7 8" id="KW-0408">Iron</keyword>
<dbReference type="InterPro" id="IPR036909">
    <property type="entry name" value="Cyt_c-like_dom_sf"/>
</dbReference>
<dbReference type="InterPro" id="IPR051459">
    <property type="entry name" value="Cytochrome_c-type_DH"/>
</dbReference>
<gene>
    <name evidence="11" type="ORF">OEG84_24700</name>
</gene>
<keyword evidence="9" id="KW-0472">Membrane</keyword>
<dbReference type="PROSITE" id="PS51007">
    <property type="entry name" value="CYTC"/>
    <property type="match status" value="1"/>
</dbReference>
<dbReference type="RefSeq" id="WP_267656548.1">
    <property type="nucleotide sequence ID" value="NZ_JAOVZR010000003.1"/>
</dbReference>
<evidence type="ECO:0000256" key="3">
    <source>
        <dbReference type="ARBA" id="ARBA00022617"/>
    </source>
</evidence>
<dbReference type="Pfam" id="PF00034">
    <property type="entry name" value="Cytochrom_C"/>
    <property type="match status" value="1"/>
</dbReference>
<sequence>MRKKSLYVAAFATIAGLVVVAIVVMVQQDEVRAGLLRPEDQRVLALGKTLYAANCASCHGVKLEGQVEDWRSPGPDGLMPAPPHDETGHTWHHTDQILFEITKYGIVAAANLKNYTSAMPVYEGVLTDAEIIAVLSYIKSTWPDEIRSGHDEMNTRYALEPK</sequence>
<reference evidence="11" key="1">
    <citation type="submission" date="2022-10" db="EMBL/GenBank/DDBJ databases">
        <title>Hoeflea sp. G2-23, isolated from marine algae.</title>
        <authorList>
            <person name="Kristyanto S."/>
            <person name="Kim J.M."/>
            <person name="Jeon C.O."/>
        </authorList>
    </citation>
    <scope>NUCLEOTIDE SEQUENCE</scope>
    <source>
        <strain evidence="11">G2-23</strain>
    </source>
</reference>
<keyword evidence="9" id="KW-0812">Transmembrane</keyword>
<dbReference type="InterPro" id="IPR008168">
    <property type="entry name" value="Cyt_C_IC"/>
</dbReference>
<evidence type="ECO:0000256" key="8">
    <source>
        <dbReference type="PROSITE-ProRule" id="PRU00433"/>
    </source>
</evidence>
<evidence type="ECO:0000256" key="9">
    <source>
        <dbReference type="SAM" id="Phobius"/>
    </source>
</evidence>
<dbReference type="EMBL" id="JAOVZR010000003">
    <property type="protein sequence ID" value="MCY0150809.1"/>
    <property type="molecule type" value="Genomic_DNA"/>
</dbReference>
<feature type="transmembrane region" description="Helical" evidence="9">
    <location>
        <begin position="6"/>
        <end position="26"/>
    </location>
</feature>
<evidence type="ECO:0000256" key="2">
    <source>
        <dbReference type="ARBA" id="ARBA00022448"/>
    </source>
</evidence>
<evidence type="ECO:0000313" key="12">
    <source>
        <dbReference type="Proteomes" id="UP001073227"/>
    </source>
</evidence>
<dbReference type="PANTHER" id="PTHR35008">
    <property type="entry name" value="BLL4482 PROTEIN-RELATED"/>
    <property type="match status" value="1"/>
</dbReference>
<evidence type="ECO:0000256" key="5">
    <source>
        <dbReference type="ARBA" id="ARBA00022723"/>
    </source>
</evidence>
<feature type="domain" description="Cytochrome c" evidence="10">
    <location>
        <begin position="42"/>
        <end position="142"/>
    </location>
</feature>
<protein>
    <submittedName>
        <fullName evidence="11">Cytochrome c</fullName>
    </submittedName>
</protein>
<evidence type="ECO:0000256" key="7">
    <source>
        <dbReference type="ARBA" id="ARBA00023004"/>
    </source>
</evidence>
<evidence type="ECO:0000313" key="11">
    <source>
        <dbReference type="EMBL" id="MCY0150809.1"/>
    </source>
</evidence>
<evidence type="ECO:0000256" key="4">
    <source>
        <dbReference type="ARBA" id="ARBA00022660"/>
    </source>
</evidence>
<dbReference type="SUPFAM" id="SSF46626">
    <property type="entry name" value="Cytochrome c"/>
    <property type="match status" value="1"/>
</dbReference>
<dbReference type="InterPro" id="IPR009056">
    <property type="entry name" value="Cyt_c-like_dom"/>
</dbReference>
<keyword evidence="4" id="KW-0679">Respiratory chain</keyword>
<accession>A0ABT3ZG76</accession>
<evidence type="ECO:0000259" key="10">
    <source>
        <dbReference type="PROSITE" id="PS51007"/>
    </source>
</evidence>